<evidence type="ECO:0008006" key="3">
    <source>
        <dbReference type="Google" id="ProtNLM"/>
    </source>
</evidence>
<dbReference type="GO" id="GO:0008887">
    <property type="term" value="F:glycerate kinase activity"/>
    <property type="evidence" value="ECO:0007669"/>
    <property type="project" value="InterPro"/>
</dbReference>
<dbReference type="InterPro" id="IPR004381">
    <property type="entry name" value="Glycerate_kinase"/>
</dbReference>
<dbReference type="Proteomes" id="UP000220840">
    <property type="component" value="Unassembled WGS sequence"/>
</dbReference>
<dbReference type="OrthoDB" id="9774290at2"/>
<accession>A0A2A7MD56</accession>
<proteinExistence type="predicted"/>
<dbReference type="Gene3D" id="3.90.1510.10">
    <property type="entry name" value="Glycerate kinase, domain 2"/>
    <property type="match status" value="1"/>
</dbReference>
<evidence type="ECO:0000313" key="2">
    <source>
        <dbReference type="Proteomes" id="UP000220840"/>
    </source>
</evidence>
<dbReference type="RefSeq" id="WP_083498733.1">
    <property type="nucleotide sequence ID" value="NZ_CAMRXB010000061.1"/>
</dbReference>
<dbReference type="GO" id="GO:0031388">
    <property type="term" value="P:organic acid phosphorylation"/>
    <property type="evidence" value="ECO:0007669"/>
    <property type="project" value="InterPro"/>
</dbReference>
<comment type="caution">
    <text evidence="1">The sequence shown here is derived from an EMBL/GenBank/DDBJ whole genome shotgun (WGS) entry which is preliminary data.</text>
</comment>
<dbReference type="GeneID" id="68875874"/>
<gene>
    <name evidence="1" type="ORF">CQ394_18570</name>
</gene>
<name>A0A2A7MD56_9CLOT</name>
<organism evidence="1 2">
    <name type="scientific">Clostridium neonatale</name>
    <dbReference type="NCBI Taxonomy" id="137838"/>
    <lineage>
        <taxon>Bacteria</taxon>
        <taxon>Bacillati</taxon>
        <taxon>Bacillota</taxon>
        <taxon>Clostridia</taxon>
        <taxon>Eubacteriales</taxon>
        <taxon>Clostridiaceae</taxon>
        <taxon>Clostridium</taxon>
    </lineage>
</organism>
<protein>
    <recommendedName>
        <fullName evidence="3">Glycerate kinase</fullName>
    </recommendedName>
</protein>
<keyword evidence="2" id="KW-1185">Reference proteome</keyword>
<dbReference type="SUPFAM" id="SSF110738">
    <property type="entry name" value="Glycerate kinase I"/>
    <property type="match status" value="1"/>
</dbReference>
<sequence length="31" mass="3102">MNKGVRNFVIGLGGSSTNDAGFGMLEALGGM</sequence>
<dbReference type="Pfam" id="PF02595">
    <property type="entry name" value="Gly_kinase"/>
    <property type="match status" value="1"/>
</dbReference>
<reference evidence="1 2" key="1">
    <citation type="submission" date="2017-10" db="EMBL/GenBank/DDBJ databases">
        <title>Effective Description of Clostridium neonatale sp. nov. linked to necrotizing enterocolitis in neonates and a clarification of species assignable to the genus Clostridium (Prazmowski 1880) emend. Lawson and Rainey 2016.</title>
        <authorList>
            <person name="Bernard K."/>
            <person name="Burdz T."/>
            <person name="Wiebe D."/>
            <person name="Balcewich B."/>
            <person name="Alfa M."/>
            <person name="Bernier A.-M."/>
        </authorList>
    </citation>
    <scope>NUCLEOTIDE SEQUENCE [LARGE SCALE GENOMIC DNA]</scope>
    <source>
        <strain evidence="1 2">LCDC99A005</strain>
    </source>
</reference>
<dbReference type="InterPro" id="IPR036129">
    <property type="entry name" value="Glycerate_kinase_sf"/>
</dbReference>
<dbReference type="EMBL" id="PDCJ01000004">
    <property type="protein sequence ID" value="PEG29467.1"/>
    <property type="molecule type" value="Genomic_DNA"/>
</dbReference>
<evidence type="ECO:0000313" key="1">
    <source>
        <dbReference type="EMBL" id="PEG29467.1"/>
    </source>
</evidence>
<dbReference type="AlphaFoldDB" id="A0A2A7MD56"/>
<dbReference type="InterPro" id="IPR018193">
    <property type="entry name" value="Glyc_kinase_flavodox-like_fold"/>
</dbReference>